<proteinExistence type="predicted"/>
<evidence type="ECO:0000313" key="3">
    <source>
        <dbReference type="Proteomes" id="UP001062776"/>
    </source>
</evidence>
<dbReference type="InterPro" id="IPR036249">
    <property type="entry name" value="Thioredoxin-like_sf"/>
</dbReference>
<gene>
    <name evidence="2" type="ORF">AA0535_0024</name>
</gene>
<dbReference type="RefSeq" id="WP_264813844.1">
    <property type="nucleotide sequence ID" value="NZ_BAPV01000001.1"/>
</dbReference>
<reference evidence="2" key="1">
    <citation type="submission" date="2013-04" db="EMBL/GenBank/DDBJ databases">
        <title>The genome sequencing project of 58 acetic acid bacteria.</title>
        <authorList>
            <person name="Okamoto-Kainuma A."/>
            <person name="Ishikawa M."/>
            <person name="Umino S."/>
            <person name="Koizumi Y."/>
            <person name="Shiwa Y."/>
            <person name="Yoshikawa H."/>
            <person name="Matsutani M."/>
            <person name="Matsushita K."/>
        </authorList>
    </citation>
    <scope>NUCLEOTIDE SEQUENCE</scope>
    <source>
        <strain evidence="2">NRIC 0535</strain>
    </source>
</reference>
<dbReference type="SUPFAM" id="SSF52833">
    <property type="entry name" value="Thioredoxin-like"/>
    <property type="match status" value="1"/>
</dbReference>
<evidence type="ECO:0000313" key="2">
    <source>
        <dbReference type="EMBL" id="GBQ82588.1"/>
    </source>
</evidence>
<keyword evidence="1" id="KW-0812">Transmembrane</keyword>
<keyword evidence="1" id="KW-0472">Membrane</keyword>
<accession>A0ABQ0PVE8</accession>
<evidence type="ECO:0000256" key="1">
    <source>
        <dbReference type="SAM" id="Phobius"/>
    </source>
</evidence>
<dbReference type="EMBL" id="BAPV01000001">
    <property type="protein sequence ID" value="GBQ82588.1"/>
    <property type="molecule type" value="Genomic_DNA"/>
</dbReference>
<dbReference type="Gene3D" id="3.40.30.10">
    <property type="entry name" value="Glutaredoxin"/>
    <property type="match status" value="1"/>
</dbReference>
<feature type="transmembrane region" description="Helical" evidence="1">
    <location>
        <begin position="6"/>
        <end position="29"/>
    </location>
</feature>
<name>A0ABQ0PVE8_9PROT</name>
<dbReference type="Proteomes" id="UP001062776">
    <property type="component" value="Unassembled WGS sequence"/>
</dbReference>
<sequence>MSETTTLLYMQVMIWVIVLGLCAVLVMMVRRVRGFYRRIAPLGALAPSGSAIDHLPATTLPTLAGQKVTLGGTRADGGSQLLVFVSGACPVSRKMVPIVDEFARREGLALTYCGDETKDMALPMLATLGLAASRFVNDAAIGRLLGVDRVPFAVLLDEQGRVQARGLVNNLEHLESLLGVQETGYRSLQGFMTAHPQALAG</sequence>
<comment type="caution">
    <text evidence="2">The sequence shown here is derived from an EMBL/GenBank/DDBJ whole genome shotgun (WGS) entry which is preliminary data.</text>
</comment>
<keyword evidence="1" id="KW-1133">Transmembrane helix</keyword>
<protein>
    <submittedName>
        <fullName evidence="2">Methylamine utilization protein MauD</fullName>
    </submittedName>
</protein>
<keyword evidence="3" id="KW-1185">Reference proteome</keyword>
<organism evidence="2 3">
    <name type="scientific">Asaia krungthepensis NRIC 0535</name>
    <dbReference type="NCBI Taxonomy" id="1307925"/>
    <lineage>
        <taxon>Bacteria</taxon>
        <taxon>Pseudomonadati</taxon>
        <taxon>Pseudomonadota</taxon>
        <taxon>Alphaproteobacteria</taxon>
        <taxon>Acetobacterales</taxon>
        <taxon>Acetobacteraceae</taxon>
        <taxon>Asaia</taxon>
    </lineage>
</organism>